<reference evidence="1 2" key="1">
    <citation type="submission" date="2020-08" db="EMBL/GenBank/DDBJ databases">
        <title>Genomic Encyclopedia of Type Strains, Phase III (KMG-III): the genomes of soil and plant-associated and newly described type strains.</title>
        <authorList>
            <person name="Whitman W."/>
        </authorList>
    </citation>
    <scope>NUCLEOTIDE SEQUENCE [LARGE SCALE GENOMIC DNA]</scope>
    <source>
        <strain evidence="1 2">CECT 8897</strain>
    </source>
</reference>
<gene>
    <name evidence="1" type="ORF">FHS03_004482</name>
</gene>
<dbReference type="Proteomes" id="UP000541535">
    <property type="component" value="Unassembled WGS sequence"/>
</dbReference>
<accession>A0A7W5BE07</accession>
<evidence type="ECO:0000313" key="1">
    <source>
        <dbReference type="EMBL" id="MBB3121404.1"/>
    </source>
</evidence>
<name>A0A7W5BE07_9BURK</name>
<evidence type="ECO:0000313" key="2">
    <source>
        <dbReference type="Proteomes" id="UP000541535"/>
    </source>
</evidence>
<organism evidence="1 2">
    <name type="scientific">Pseudoduganella violacea</name>
    <dbReference type="NCBI Taxonomy" id="1715466"/>
    <lineage>
        <taxon>Bacteria</taxon>
        <taxon>Pseudomonadati</taxon>
        <taxon>Pseudomonadota</taxon>
        <taxon>Betaproteobacteria</taxon>
        <taxon>Burkholderiales</taxon>
        <taxon>Oxalobacteraceae</taxon>
        <taxon>Telluria group</taxon>
        <taxon>Pseudoduganella</taxon>
    </lineage>
</organism>
<proteinExistence type="predicted"/>
<comment type="caution">
    <text evidence="1">The sequence shown here is derived from an EMBL/GenBank/DDBJ whole genome shotgun (WGS) entry which is preliminary data.</text>
</comment>
<sequence length="34" mass="3757">MRGGIFDEALHQSKQDHAENINVNLSHILSLAPT</sequence>
<dbReference type="EMBL" id="JACHXD010000016">
    <property type="protein sequence ID" value="MBB3121404.1"/>
    <property type="molecule type" value="Genomic_DNA"/>
</dbReference>
<keyword evidence="2" id="KW-1185">Reference proteome</keyword>
<dbReference type="AlphaFoldDB" id="A0A7W5BE07"/>
<protein>
    <submittedName>
        <fullName evidence="1">Uncharacterized protein</fullName>
    </submittedName>
</protein>